<dbReference type="AlphaFoldDB" id="C7R4R7"/>
<sequence length="292" mass="31234">MDEETSSLRTVRRLAESVQQRHSAILTGPAGSGKTYVIRQLNTVLAAQYSRVAFIVGTNAGSQVPLGAFAGVQGIPEVPLHSPATVVDAFARHRSETVVIVDNVDLLDDASLYVVTQLITTTQMPTILTVRDLGVAPQSVRDLYDSGDLAEFPLAPLAEPEAVCLLRDLVGGELTPRAQAQILAAGEGNPMRLREIVRGSQDDARLVQTPHGWDLIGPPSPTQRLAGLMAERFRHLTDSAMEAATLVALVGECPISALNEADRHALAQAHIIDVTECGWVESTLDVVVAVKE</sequence>
<dbReference type="RefSeq" id="WP_012805795.1">
    <property type="nucleotide sequence ID" value="NC_013174.1"/>
</dbReference>
<dbReference type="Pfam" id="PF13604">
    <property type="entry name" value="AAA_30"/>
    <property type="match status" value="1"/>
</dbReference>
<dbReference type="KEGG" id="jde:Jden_0011"/>
<evidence type="ECO:0000313" key="2">
    <source>
        <dbReference type="EMBL" id="ACV07690.1"/>
    </source>
</evidence>
<proteinExistence type="predicted"/>
<evidence type="ECO:0000313" key="3">
    <source>
        <dbReference type="Proteomes" id="UP000000628"/>
    </source>
</evidence>
<evidence type="ECO:0000259" key="1">
    <source>
        <dbReference type="SMART" id="SM00382"/>
    </source>
</evidence>
<feature type="domain" description="AAA+ ATPase" evidence="1">
    <location>
        <begin position="20"/>
        <end position="139"/>
    </location>
</feature>
<dbReference type="EMBL" id="CP001706">
    <property type="protein sequence ID" value="ACV07690.1"/>
    <property type="molecule type" value="Genomic_DNA"/>
</dbReference>
<reference evidence="2 3" key="1">
    <citation type="journal article" date="2009" name="Stand. Genomic Sci.">
        <title>Complete genome sequence of Jonesia denitrificans type strain (Prevot 55134).</title>
        <authorList>
            <person name="Pukall R."/>
            <person name="Gehrich-Schroter G."/>
            <person name="Lapidus A."/>
            <person name="Nolan M."/>
            <person name="Glavina Del Rio T."/>
            <person name="Lucas S."/>
            <person name="Chen F."/>
            <person name="Tice H."/>
            <person name="Pitluck S."/>
            <person name="Cheng J.F."/>
            <person name="Copeland A."/>
            <person name="Saunders E."/>
            <person name="Brettin T."/>
            <person name="Detter J.C."/>
            <person name="Bruce D."/>
            <person name="Goodwin L."/>
            <person name="Pati A."/>
            <person name="Ivanova N."/>
            <person name="Mavromatis K."/>
            <person name="Ovchinnikova G."/>
            <person name="Chen A."/>
            <person name="Palaniappan K."/>
            <person name="Land M."/>
            <person name="Hauser L."/>
            <person name="Chang Y.J."/>
            <person name="Jeffries C.D."/>
            <person name="Chain P."/>
            <person name="Goker M."/>
            <person name="Bristow J."/>
            <person name="Eisen J.A."/>
            <person name="Markowitz V."/>
            <person name="Hugenholtz P."/>
            <person name="Kyrpides N.C."/>
            <person name="Klenk H.P."/>
            <person name="Han C."/>
        </authorList>
    </citation>
    <scope>NUCLEOTIDE SEQUENCE [LARGE SCALE GENOMIC DNA]</scope>
    <source>
        <strain evidence="3">ATCC 14870 / DSM 20603 / BCRC 15368 / CIP 55.134 / JCM 11481 / NBRC 15587 / NCTC 10816 / Prevot 55134</strain>
    </source>
</reference>
<dbReference type="InterPro" id="IPR027417">
    <property type="entry name" value="P-loop_NTPase"/>
</dbReference>
<organism evidence="2 3">
    <name type="scientific">Jonesia denitrificans (strain ATCC 14870 / DSM 20603 / BCRC 15368 / CIP 55.134 / JCM 11481 / NBRC 15587 / NCTC 10816 / Prevot 55134)</name>
    <name type="common">Listeria denitrificans</name>
    <dbReference type="NCBI Taxonomy" id="471856"/>
    <lineage>
        <taxon>Bacteria</taxon>
        <taxon>Bacillati</taxon>
        <taxon>Actinomycetota</taxon>
        <taxon>Actinomycetes</taxon>
        <taxon>Micrococcales</taxon>
        <taxon>Jonesiaceae</taxon>
        <taxon>Jonesia</taxon>
    </lineage>
</organism>
<dbReference type="Proteomes" id="UP000000628">
    <property type="component" value="Chromosome"/>
</dbReference>
<name>C7R4R7_JONDD</name>
<gene>
    <name evidence="2" type="ordered locus">Jden_0011</name>
</gene>
<keyword evidence="3" id="KW-1185">Reference proteome</keyword>
<protein>
    <submittedName>
        <fullName evidence="2">AAA ATPase</fullName>
    </submittedName>
</protein>
<accession>C7R4R7</accession>
<dbReference type="SMART" id="SM00382">
    <property type="entry name" value="AAA"/>
    <property type="match status" value="1"/>
</dbReference>
<dbReference type="InterPro" id="IPR003593">
    <property type="entry name" value="AAA+_ATPase"/>
</dbReference>
<dbReference type="eggNOG" id="COG0507">
    <property type="taxonomic scope" value="Bacteria"/>
</dbReference>
<dbReference type="HOGENOM" id="CLU_952419_0_0_11"/>
<dbReference type="SUPFAM" id="SSF52540">
    <property type="entry name" value="P-loop containing nucleoside triphosphate hydrolases"/>
    <property type="match status" value="1"/>
</dbReference>
<dbReference type="Gene3D" id="3.40.50.300">
    <property type="entry name" value="P-loop containing nucleotide triphosphate hydrolases"/>
    <property type="match status" value="1"/>
</dbReference>